<reference evidence="4 5" key="1">
    <citation type="journal article" date="2021" name="Sci. Rep.">
        <title>The genome of the diatom Chaetoceros tenuissimus carries an ancient integrated fragment of an extant virus.</title>
        <authorList>
            <person name="Hongo Y."/>
            <person name="Kimura K."/>
            <person name="Takaki Y."/>
            <person name="Yoshida Y."/>
            <person name="Baba S."/>
            <person name="Kobayashi G."/>
            <person name="Nagasaki K."/>
            <person name="Hano T."/>
            <person name="Tomaru Y."/>
        </authorList>
    </citation>
    <scope>NUCLEOTIDE SEQUENCE [LARGE SCALE GENOMIC DNA]</scope>
    <source>
        <strain evidence="4 5">NIES-3715</strain>
    </source>
</reference>
<gene>
    <name evidence="4" type="ORF">CTEN210_02404</name>
</gene>
<dbReference type="InterPro" id="IPR000626">
    <property type="entry name" value="Ubiquitin-like_dom"/>
</dbReference>
<dbReference type="Proteomes" id="UP001054902">
    <property type="component" value="Unassembled WGS sequence"/>
</dbReference>
<feature type="region of interest" description="Disordered" evidence="1">
    <location>
        <begin position="1914"/>
        <end position="1940"/>
    </location>
</feature>
<feature type="region of interest" description="Disordered" evidence="1">
    <location>
        <begin position="1"/>
        <end position="95"/>
    </location>
</feature>
<feature type="domain" description="Ubiquitin-like" evidence="2">
    <location>
        <begin position="2246"/>
        <end position="2272"/>
    </location>
</feature>
<evidence type="ECO:0000259" key="3">
    <source>
        <dbReference type="PROSITE" id="PS50235"/>
    </source>
</evidence>
<dbReference type="GO" id="GO:0004843">
    <property type="term" value="F:cysteine-type deubiquitinase activity"/>
    <property type="evidence" value="ECO:0007669"/>
    <property type="project" value="InterPro"/>
</dbReference>
<dbReference type="Pfam" id="PF00443">
    <property type="entry name" value="UCH"/>
    <property type="match status" value="1"/>
</dbReference>
<feature type="compositionally biased region" description="Low complexity" evidence="1">
    <location>
        <begin position="432"/>
        <end position="458"/>
    </location>
</feature>
<dbReference type="GO" id="GO:0005634">
    <property type="term" value="C:nucleus"/>
    <property type="evidence" value="ECO:0007669"/>
    <property type="project" value="TreeGrafter"/>
</dbReference>
<dbReference type="PROSITE" id="PS50053">
    <property type="entry name" value="UBIQUITIN_2"/>
    <property type="match status" value="1"/>
</dbReference>
<feature type="region of interest" description="Disordered" evidence="1">
    <location>
        <begin position="1111"/>
        <end position="1130"/>
    </location>
</feature>
<dbReference type="InterPro" id="IPR018200">
    <property type="entry name" value="USP_CS"/>
</dbReference>
<evidence type="ECO:0000256" key="1">
    <source>
        <dbReference type="SAM" id="MobiDB-lite"/>
    </source>
</evidence>
<feature type="region of interest" description="Disordered" evidence="1">
    <location>
        <begin position="3614"/>
        <end position="3635"/>
    </location>
</feature>
<dbReference type="InterPro" id="IPR029071">
    <property type="entry name" value="Ubiquitin-like_domsf"/>
</dbReference>
<dbReference type="GO" id="GO:0005829">
    <property type="term" value="C:cytosol"/>
    <property type="evidence" value="ECO:0007669"/>
    <property type="project" value="TreeGrafter"/>
</dbReference>
<feature type="domain" description="USP" evidence="3">
    <location>
        <begin position="2927"/>
        <end position="3285"/>
    </location>
</feature>
<feature type="region of interest" description="Disordered" evidence="1">
    <location>
        <begin position="1547"/>
        <end position="1577"/>
    </location>
</feature>
<dbReference type="SUPFAM" id="SSF54001">
    <property type="entry name" value="Cysteine proteinases"/>
    <property type="match status" value="1"/>
</dbReference>
<feature type="compositionally biased region" description="Acidic residues" evidence="1">
    <location>
        <begin position="48"/>
        <end position="59"/>
    </location>
</feature>
<feature type="compositionally biased region" description="Polar residues" evidence="1">
    <location>
        <begin position="1547"/>
        <end position="1558"/>
    </location>
</feature>
<accession>A0AAD3CJR7</accession>
<dbReference type="PROSITE" id="PS50235">
    <property type="entry name" value="USP_3"/>
    <property type="match status" value="1"/>
</dbReference>
<dbReference type="FunFam" id="3.90.70.10:FF:000022">
    <property type="entry name" value="Ubiquitin carboxyl-terminal hydrolase 24"/>
    <property type="match status" value="1"/>
</dbReference>
<feature type="compositionally biased region" description="Acidic residues" evidence="1">
    <location>
        <begin position="3614"/>
        <end position="3625"/>
    </location>
</feature>
<sequence>MPRRHIGKITDTPEGAEGGLEQSAKRTRRTEDSDEEEKTAMKNIFLDSGDEEDSDDEENTIVHKNIRNITNGEENVSQGRDTSKGEEDEGHADDKWDLQHIFTIEEITRTDPLPQECMTKSCPLPACSKYVQLVDQTSIWYSCLDCQEQDFGGWPEELNEYPVNFLTMEHRNIMKDLCTAKNSIAMPNIPINENGVFANDIDLDEQVSAETTHETVEGNEQGANAISHSQAVDSPTCESTGCCSGAPRPNFVPDHILDSASGTPGEGLSTLPLVDKRRYVIVKWIPLSMNLYPCMICNQPFMTNEMIFYYQNMPILHARPEMRDKRRKFAYMHPQCCTQTCTVHGISHYVCADHINFLKNCVSVENVNDELIPLHENAELFTKLSKILQKNFYADADVVKCLPKVLYYDSKDNPNVESNVETNVESSDEANVESSNEANVESSVESSGESSVESSGESNVEKWELEKILTTEEILHHNSKKCSTNNCKLPACTRYVNTADENDIWYGCIDCQYKEFGGWPNKTDEFPVEFFAEEDLDTMKEQCSSNGSFEYPLNIPIKTSTGEFVNFESNDKSSERNAIPAYRNKLVVCGKPVLFEGVSLQKRNDRNDDVFFCDCGAGECWEILQKNTSSLYQDKDYLVAYCRECDSRPRICKKCHHQFSEQTYSDHLEGRCQDNQKIIPNVQTIYSCDVNRGDIRSVVREMFRNEKSILSDILEKYTIYDVGVTNHPEKRIPRSMGLHETKDKMFARFVDNYEYVHAVGIEFVNVEPEKNVNMGRMIEQCIYEELVHSHAGVCLSSPEYFGQGITETRNNDGLEKFVGYIIAAKPKHNHSCKREFCNGRVGREKEKKFVKEREAEMQKYQVSAINDNVESLGGRVQSMDRKLTAVDSKLDSIVSSLKQAKNKDVEDITVSDDGELEDDGKMQSYSNTDEMEIESDYRYLTSLQMPKFEKRFRKEIIRPLTNLVHKSFSDQDAILADIRFKLHYIQQGVYLDCKDVFLESDAIDDENKNKIRTEHSFTIPLIDLEEEIYLKSDEASDAEVDFLDEIRFVDPEALAVVKSKLLPQVIKNLLSLDCKECICPRAEGIVAGIMLDFLSFISEVLHVANQAMKGLQDHHRNSDNDDTKQCRKRSRNEMGDVYKSTCPNILNILGENLLEVVSKLLAVDSCFAGHIQSMRKIKGEEWQHDLPQDDIIQKNLPIFYKSTSTKEREKWNDEHLNDNERLGGCPIMTGEWSLYYQLYCPASDVTELVKQALVPTFTKHMVAMVFVFIQGSCVRNLVKCVEISLEDVARMERIDCAVFKPTMQIMQSLSYLSSCISEKLGHENLGVFSRVCNNLEKFRHASLEYITSIRVGVDVSTPEHCRSIMETLNILDDRNSGVESNENEDDQEFLLKTIVDFCQDDVDNLRIEIMWRLLSGKNTHRINEEQSIQPPIQCQLFGLNELRAWLQSVEIQMLQYETEYEKLLNGAASDQPNSSQLDSKSPLDSRERMVTREDIHNDSFMIVDEGPGSKQTKETKTDHIEKIINLSEMQNENDVIVLDNESTEARCNSKTSISSNEEQASKYAKRQKLDDSNHLEDESTVISSSHQLAVSRLLEQMRSRFFKLLDTITSEKYNVLDILMSKNVHRELLKRVFPVLQLLTENSRLDSDHILLLWNLSGFTKDASESLHVSVTSIILDVLIDLLNLKKWRGASKDAFSYLNSLFMSVEKDIAWNSQKLKFLDAMVRRSVDILIEDNSDTSVIPRCIYSLWELSNHSNCVNCTNEICYQAYLHLCRLFEWIFSRKASDMGHSFLSLRSNIIKMIIASLKSDKDTEHHRYPSVNLLSLILNRLEFRESGSSNDSSNLICIDDVLESFDLTAIIIQEMVSFANNVQKTRQGESAHLFDDSLKGVEIRVNLFKDLIRVLISLQKETHNTISSGRKRPRDGSHTDDNGLDSIPRNRDPITDFPNLVQIKNLWDSFVKGCDGLEASDLILNTFHFLLSSRNLVGKCSKFDEWRKDTEKTLFPLCRNIHPSSMTLSAYQLLIYCIGNINAMEGKYEIRPFEKTSCSDFEHSQILLGNSLRNESSDSVVGKTSDVYYLSKVNDHDIEGIDLLWKLVLEGNDVVADLAMTYISILYTFECNDATRKVQQDLIDHCFSILSEECKDLSGLHHVKRILCLLTLFVKYVYRSSGLKFGEVLDIISHGRSGDDLHKAQVDSILGINSPFNIVLKGVKGEVNTVQCPYGSRTTLGYIRKIAAKLRKFPTIRLVFAGKELKDDNISMSSLGITEGSSIVYTPFVTVTHEVKEINDSAHAVDEIVCKSNDDSKKSLVYDSTRFLDPRSLRSNFLTVHGVEQFAANEKLEVIFSLFSIQEDSRVNSRNFLFPQIWELLQLLPTNSDLERSIAEVFSGNTKISWPNILPMPTTSLEEHKLLYNLQALERNFLKIEENEGKEQLQEAAIIEDESTVSHSHGLNARPISSTSNAVVILDDDDMKTPDTVPVANVVNSVSLCGVMKFGGGIEYLLGLLESINVNFNNFDDNTFDECVLRLLSVHKIAFLLSSLLYQEVDQSKLDDIVILNLSNRGSLFSIVTKLFEVINATLTFQNSYAGNSASLVGSYSLFDISSALVLRCLSLTKAIILSSMKTCSYFLCTYCANIGTCASAKLICDLIQLVLFHTSTEQLCASGRSFLMDIFLLHENPDRIAFTTELSKESNGSIRSNILSLLIVVFEQEHMKVENMNSKNFQVFFGLFQTCITLMWSEMDFNEKEAFTLHLQTKLKELSLPPASANFEKLSRRSRVASFFELYLWTINSCFRLATNNNVVECEISLASFLKLLNHLLATVEDRKVKELIASIGTPSRLIFIDVLLQKVASFSDTDNDKTTTLSLNTVTEIGNMVKVLCQGCESNQSHFIDFFNRFFLQESPRQDLADSWNYDPTLLEKNSEIHLVGLKNQGATCYMNSLLQQFFFIQSFRDSILFGRKENTLCSNDNDDSDEETKKMLIEIRNLFGSLYLSDCRYYDTANFVATIKGYDGNYIRPSEQQDVDEFFNLFSDRLETALKGTSQSTLLHDVFGGKLSHLIKCKECGYCSERTEEYLSISLDVKGKKNMTESLKSYIRGDLLDGSNQYFCSKCNEKRDSVKRCCIKDLPETLICHLKRFEFDLESLRKVKVNDKFEYPLELNLREYTVEGIDELKQELDQPERDESYYNYKLRGVLVHMGTAESGHYYSICSVRDVDTGLASNISKCKNDEWYRCNDSTVTKFDPSTLAEATFGGASTNSTASFHHKRSFSSSEKNYSAYLLIYDRIKIEGLQTKRPATILSKGCNLCTEPDLSWAKEIWASNSRNRLDKILFSSSFSNLLDAVCLQRKNQTSRTSTTMAASLEGIKVLTLHSFDYVLHSCLKDCEIKELFSKLSSIFEVDISACTWFVSILSTSHQFWLEKIFFKCTSETIRSCFVKFLALIFKVTIPEQRNHYYEVEDDINREGENDCFDCDDDVICLSLSSSTPPSRLARFCYWHSRVDLVQCVGFLMDLILAPRYGMRIFDQLFEVLHLFALNGVEESLLLVRSGVILKLVHVLLGEDSTIPSSSIMLSPSSMQKFNSHQSLSAKCKKTNLNSLKALIAHLSRHANIALDDGSDISDSDSDSDSDNKSERNCPMKKSPYLIIDQKETTTAMRILPVRDSRAIYRKDVLELMMTSNKSESLDLKDNITHYMIHICCNNIDISRLVCEVAEKIVKDKKYSQAEIALNTLLSLIHIDDKFTKQRVAFVFKSIMAVIQENIAFEKESSCILNSIFVELTARTEKKAQYGLIEFYNHIVENFEHLASILKSHEMPKGVLRSYGALLYALVSIDCEKKIDFKSSDDVIRLRYSGRSVHCLFKVQEKIEFSKYLPKGKLIPFSNIERLKDAVFEDLCKRINFLHTHLENEENRILRFLQVKDNREEIDAIIESSSFSDYFSALRCCLKGPRGKARVDTKTQLIQSLVKEVLEIFWKVDDAVRASKRYHADILKGEIVLLLDELLILDPGQTVAVLEDEGSIDDAFTQMLEVYVTTSTSVEYNNSYTMNFFKFLIDLGKHSHSFLKSLLNHKNWLWSVGAFVLNQDLSSQTPLYEIILKGTKGFIQLYPEFRQKVYKRLLETSHLISQDSPDIGTLELLVSIFDSESKSSIILNDFQPVCVDIFLSSEVRGLSKLSASLNHSFERWRKCQGEEKNEHMILVSLCLEALIKINQLLEQSHFLSPLKSTDFWPEVEGVTLLLPQIVAFLSSKDTPPDEISIKTIEKVESLLKILRDNK</sequence>
<dbReference type="InterPro" id="IPR038765">
    <property type="entry name" value="Papain-like_cys_pep_sf"/>
</dbReference>
<proteinExistence type="predicted"/>
<dbReference type="PANTHER" id="PTHR24006:SF827">
    <property type="entry name" value="UBIQUITIN CARBOXYL-TERMINAL HYDROLASE 34"/>
    <property type="match status" value="1"/>
</dbReference>
<dbReference type="InterPro" id="IPR050164">
    <property type="entry name" value="Peptidase_C19"/>
</dbReference>
<evidence type="ECO:0000313" key="5">
    <source>
        <dbReference type="Proteomes" id="UP001054902"/>
    </source>
</evidence>
<protein>
    <submittedName>
        <fullName evidence="4">Uncharacterized protein</fullName>
    </submittedName>
</protein>
<dbReference type="GO" id="GO:0016579">
    <property type="term" value="P:protein deubiquitination"/>
    <property type="evidence" value="ECO:0007669"/>
    <property type="project" value="InterPro"/>
</dbReference>
<keyword evidence="5" id="KW-1185">Reference proteome</keyword>
<dbReference type="InterPro" id="IPR001394">
    <property type="entry name" value="Peptidase_C19_UCH"/>
</dbReference>
<feature type="compositionally biased region" description="Polar residues" evidence="1">
    <location>
        <begin position="1468"/>
        <end position="1479"/>
    </location>
</feature>
<organism evidence="4 5">
    <name type="scientific">Chaetoceros tenuissimus</name>
    <dbReference type="NCBI Taxonomy" id="426638"/>
    <lineage>
        <taxon>Eukaryota</taxon>
        <taxon>Sar</taxon>
        <taxon>Stramenopiles</taxon>
        <taxon>Ochrophyta</taxon>
        <taxon>Bacillariophyta</taxon>
        <taxon>Coscinodiscophyceae</taxon>
        <taxon>Chaetocerotophycidae</taxon>
        <taxon>Chaetocerotales</taxon>
        <taxon>Chaetocerotaceae</taxon>
        <taxon>Chaetoceros</taxon>
    </lineage>
</organism>
<name>A0AAD3CJR7_9STRA</name>
<dbReference type="InterPro" id="IPR028889">
    <property type="entry name" value="USP"/>
</dbReference>
<feature type="region of interest" description="Disordered" evidence="1">
    <location>
        <begin position="417"/>
        <end position="459"/>
    </location>
</feature>
<dbReference type="SUPFAM" id="SSF54236">
    <property type="entry name" value="Ubiquitin-like"/>
    <property type="match status" value="1"/>
</dbReference>
<feature type="compositionally biased region" description="Polar residues" evidence="1">
    <location>
        <begin position="67"/>
        <end position="80"/>
    </location>
</feature>
<evidence type="ECO:0000313" key="4">
    <source>
        <dbReference type="EMBL" id="GFH45930.1"/>
    </source>
</evidence>
<dbReference type="EMBL" id="BLLK01000022">
    <property type="protein sequence ID" value="GFH45930.1"/>
    <property type="molecule type" value="Genomic_DNA"/>
</dbReference>
<comment type="caution">
    <text evidence="4">The sequence shown here is derived from an EMBL/GenBank/DDBJ whole genome shotgun (WGS) entry which is preliminary data.</text>
</comment>
<evidence type="ECO:0000259" key="2">
    <source>
        <dbReference type="PROSITE" id="PS50053"/>
    </source>
</evidence>
<dbReference type="PROSITE" id="PS00973">
    <property type="entry name" value="USP_2"/>
    <property type="match status" value="1"/>
</dbReference>
<dbReference type="PANTHER" id="PTHR24006">
    <property type="entry name" value="UBIQUITIN CARBOXYL-TERMINAL HYDROLASE"/>
    <property type="match status" value="1"/>
</dbReference>
<feature type="compositionally biased region" description="Basic and acidic residues" evidence="1">
    <location>
        <begin position="1567"/>
        <end position="1577"/>
    </location>
</feature>
<dbReference type="Gene3D" id="3.90.70.10">
    <property type="entry name" value="Cysteine proteinases"/>
    <property type="match status" value="1"/>
</dbReference>
<dbReference type="PROSITE" id="PS00972">
    <property type="entry name" value="USP_1"/>
    <property type="match status" value="1"/>
</dbReference>
<feature type="region of interest" description="Disordered" evidence="1">
    <location>
        <begin position="1466"/>
        <end position="1487"/>
    </location>
</feature>